<dbReference type="HOGENOM" id="CLU_029663_3_1_1"/>
<accession>F4S8Y5</accession>
<dbReference type="EMBL" id="GL883167">
    <property type="protein sequence ID" value="EGF98888.1"/>
    <property type="molecule type" value="Genomic_DNA"/>
</dbReference>
<feature type="transmembrane region" description="Helical" evidence="8">
    <location>
        <begin position="199"/>
        <end position="219"/>
    </location>
</feature>
<dbReference type="OrthoDB" id="5965864at2759"/>
<dbReference type="PANTHER" id="PTHR10981:SF0">
    <property type="entry name" value="BATTENIN"/>
    <property type="match status" value="1"/>
</dbReference>
<evidence type="ECO:0000256" key="3">
    <source>
        <dbReference type="ARBA" id="ARBA00022448"/>
    </source>
</evidence>
<sequence length="492" mass="54655">MKTSINTIKLSSIIPSTLKKQTQENLSISNSNSTSGDTTTTNENDLESDYHRVMEESNYPSDEIEIIKIDSNQGKHDEILFSISFFLFGLLNNVLYVIIISAALDLVPSDVPPGIILLADITPSLIVKIGWPYLVRGDIRYEKRIISCSVISFVGMMVIVIFPSVTMRLIGISLASFSSGLGEMTFLQLSTTFINKTGVSWFASGTGAAGVVGAGWWWTLRNMGIKVGLGLSSVLPICLSLVYFFVLPFSLKELLDEASQITTNGYTALNHDEDEVAVSNTSKTSTLTFRDKLRLARPLFLPFMLPLFTVYFAEYTINTGIAPTLLYPVPTPDHHGVFSHIIKSLKDYYPFYQLTYQIFVFFSRSSIAILRLPPMPKSLISLPSLIQVLIFSIILLESSHQILSNAFTSEFIYTIIFALISLEGICGGLAYVSAFYWLSLEDDHKEFKIGCVGFSDTIGILCASLFSSWLEPRLCGIQVSRGRTLCREVKKL</sequence>
<feature type="transmembrane region" description="Helical" evidence="8">
    <location>
        <begin position="145"/>
        <end position="163"/>
    </location>
</feature>
<keyword evidence="5" id="KW-0029">Amino-acid transport</keyword>
<evidence type="ECO:0000256" key="2">
    <source>
        <dbReference type="ARBA" id="ARBA00007467"/>
    </source>
</evidence>
<dbReference type="VEuPathDB" id="FungiDB:MELLADRAFT_118419"/>
<dbReference type="Proteomes" id="UP000001072">
    <property type="component" value="Unassembled WGS sequence"/>
</dbReference>
<dbReference type="GeneID" id="18926225"/>
<comment type="similarity">
    <text evidence="2 8">Belongs to the battenin family.</text>
</comment>
<feature type="transmembrane region" description="Helical" evidence="8">
    <location>
        <begin position="411"/>
        <end position="437"/>
    </location>
</feature>
<dbReference type="GO" id="GO:0005774">
    <property type="term" value="C:vacuolar membrane"/>
    <property type="evidence" value="ECO:0007669"/>
    <property type="project" value="UniProtKB-SubCell"/>
</dbReference>
<evidence type="ECO:0000256" key="7">
    <source>
        <dbReference type="ARBA" id="ARBA00023136"/>
    </source>
</evidence>
<proteinExistence type="inferred from homology"/>
<evidence type="ECO:0000313" key="10">
    <source>
        <dbReference type="EMBL" id="EGF98888.1"/>
    </source>
</evidence>
<keyword evidence="11" id="KW-1185">Reference proteome</keyword>
<dbReference type="PANTHER" id="PTHR10981">
    <property type="entry name" value="BATTENIN"/>
    <property type="match status" value="1"/>
</dbReference>
<evidence type="ECO:0000256" key="6">
    <source>
        <dbReference type="ARBA" id="ARBA00022989"/>
    </source>
</evidence>
<feature type="transmembrane region" description="Helical" evidence="8">
    <location>
        <begin position="225"/>
        <end position="246"/>
    </location>
</feature>
<feature type="transmembrane region" description="Helical" evidence="8">
    <location>
        <begin position="379"/>
        <end position="396"/>
    </location>
</feature>
<evidence type="ECO:0000256" key="8">
    <source>
        <dbReference type="RuleBase" id="RU361113"/>
    </source>
</evidence>
<comment type="subcellular location">
    <subcellularLocation>
        <location evidence="1">Endomembrane system</location>
        <topology evidence="1">Multi-pass membrane protein</topology>
    </subcellularLocation>
    <subcellularLocation>
        <location evidence="8">Vacuole membrane</location>
        <topology evidence="8">Multi-pass membrane protein</topology>
    </subcellularLocation>
</comment>
<evidence type="ECO:0000256" key="4">
    <source>
        <dbReference type="ARBA" id="ARBA00022692"/>
    </source>
</evidence>
<keyword evidence="3" id="KW-0813">Transport</keyword>
<feature type="transmembrane region" description="Helical" evidence="8">
    <location>
        <begin position="79"/>
        <end position="103"/>
    </location>
</feature>
<keyword evidence="6 8" id="KW-1133">Transmembrane helix</keyword>
<evidence type="ECO:0000256" key="9">
    <source>
        <dbReference type="SAM" id="MobiDB-lite"/>
    </source>
</evidence>
<evidence type="ECO:0000256" key="1">
    <source>
        <dbReference type="ARBA" id="ARBA00004127"/>
    </source>
</evidence>
<protein>
    <recommendedName>
        <fullName evidence="8">Protein BTN</fullName>
    </recommendedName>
</protein>
<dbReference type="Pfam" id="PF02487">
    <property type="entry name" value="CLN3"/>
    <property type="match status" value="1"/>
</dbReference>
<evidence type="ECO:0000256" key="5">
    <source>
        <dbReference type="ARBA" id="ARBA00022970"/>
    </source>
</evidence>
<feature type="transmembrane region" description="Helical" evidence="8">
    <location>
        <begin position="299"/>
        <end position="317"/>
    </location>
</feature>
<dbReference type="KEGG" id="mlr:MELLADRAFT_118419"/>
<dbReference type="SUPFAM" id="SSF103473">
    <property type="entry name" value="MFS general substrate transporter"/>
    <property type="match status" value="1"/>
</dbReference>
<keyword evidence="4 8" id="KW-0812">Transmembrane</keyword>
<name>F4S8Y5_MELLP</name>
<dbReference type="GO" id="GO:0006865">
    <property type="term" value="P:amino acid transport"/>
    <property type="evidence" value="ECO:0007669"/>
    <property type="project" value="UniProtKB-KW"/>
</dbReference>
<feature type="compositionally biased region" description="Low complexity" evidence="9">
    <location>
        <begin position="25"/>
        <end position="43"/>
    </location>
</feature>
<dbReference type="AlphaFoldDB" id="F4S8Y5"/>
<feature type="transmembrane region" description="Helical" evidence="8">
    <location>
        <begin position="115"/>
        <end position="133"/>
    </location>
</feature>
<dbReference type="InterPro" id="IPR003492">
    <property type="entry name" value="Battenin_disease_Cln3"/>
</dbReference>
<dbReference type="PRINTS" id="PR01315">
    <property type="entry name" value="BATTENIN"/>
</dbReference>
<dbReference type="STRING" id="747676.F4S8Y5"/>
<dbReference type="RefSeq" id="XP_007417848.1">
    <property type="nucleotide sequence ID" value="XM_007417786.1"/>
</dbReference>
<dbReference type="FunCoup" id="F4S8Y5">
    <property type="interactions" value="96"/>
</dbReference>
<keyword evidence="8" id="KW-0926">Vacuole</keyword>
<evidence type="ECO:0000313" key="11">
    <source>
        <dbReference type="Proteomes" id="UP000001072"/>
    </source>
</evidence>
<gene>
    <name evidence="10" type="ORF">MELLADRAFT_118419</name>
</gene>
<dbReference type="InParanoid" id="F4S8Y5"/>
<dbReference type="GO" id="GO:0051453">
    <property type="term" value="P:regulation of intracellular pH"/>
    <property type="evidence" value="ECO:0007669"/>
    <property type="project" value="TreeGrafter"/>
</dbReference>
<reference evidence="11" key="1">
    <citation type="journal article" date="2011" name="Proc. Natl. Acad. Sci. U.S.A.">
        <title>Obligate biotrophy features unraveled by the genomic analysis of rust fungi.</title>
        <authorList>
            <person name="Duplessis S."/>
            <person name="Cuomo C.A."/>
            <person name="Lin Y.-C."/>
            <person name="Aerts A."/>
            <person name="Tisserant E."/>
            <person name="Veneault-Fourrey C."/>
            <person name="Joly D.L."/>
            <person name="Hacquard S."/>
            <person name="Amselem J."/>
            <person name="Cantarel B.L."/>
            <person name="Chiu R."/>
            <person name="Coutinho P.M."/>
            <person name="Feau N."/>
            <person name="Field M."/>
            <person name="Frey P."/>
            <person name="Gelhaye E."/>
            <person name="Goldberg J."/>
            <person name="Grabherr M.G."/>
            <person name="Kodira C.D."/>
            <person name="Kohler A."/>
            <person name="Kuees U."/>
            <person name="Lindquist E.A."/>
            <person name="Lucas S.M."/>
            <person name="Mago R."/>
            <person name="Mauceli E."/>
            <person name="Morin E."/>
            <person name="Murat C."/>
            <person name="Pangilinan J.L."/>
            <person name="Park R."/>
            <person name="Pearson M."/>
            <person name="Quesneville H."/>
            <person name="Rouhier N."/>
            <person name="Sakthikumar S."/>
            <person name="Salamov A.A."/>
            <person name="Schmutz J."/>
            <person name="Selles B."/>
            <person name="Shapiro H."/>
            <person name="Tanguay P."/>
            <person name="Tuskan G.A."/>
            <person name="Henrissat B."/>
            <person name="Van de Peer Y."/>
            <person name="Rouze P."/>
            <person name="Ellis J.G."/>
            <person name="Dodds P.N."/>
            <person name="Schein J.E."/>
            <person name="Zhong S."/>
            <person name="Hamelin R.C."/>
            <person name="Grigoriev I.V."/>
            <person name="Szabo L.J."/>
            <person name="Martin F."/>
        </authorList>
    </citation>
    <scope>NUCLEOTIDE SEQUENCE [LARGE SCALE GENOMIC DNA]</scope>
    <source>
        <strain evidence="11">98AG31 / pathotype 3-4-7</strain>
    </source>
</reference>
<feature type="region of interest" description="Disordered" evidence="9">
    <location>
        <begin position="25"/>
        <end position="48"/>
    </location>
</feature>
<dbReference type="InterPro" id="IPR036259">
    <property type="entry name" value="MFS_trans_sf"/>
</dbReference>
<organism evidence="11">
    <name type="scientific">Melampsora larici-populina (strain 98AG31 / pathotype 3-4-7)</name>
    <name type="common">Poplar leaf rust fungus</name>
    <dbReference type="NCBI Taxonomy" id="747676"/>
    <lineage>
        <taxon>Eukaryota</taxon>
        <taxon>Fungi</taxon>
        <taxon>Dikarya</taxon>
        <taxon>Basidiomycota</taxon>
        <taxon>Pucciniomycotina</taxon>
        <taxon>Pucciniomycetes</taxon>
        <taxon>Pucciniales</taxon>
        <taxon>Melampsoraceae</taxon>
        <taxon>Melampsora</taxon>
    </lineage>
</organism>
<keyword evidence="7 8" id="KW-0472">Membrane</keyword>
<dbReference type="eggNOG" id="KOG3880">
    <property type="taxonomic scope" value="Eukaryota"/>
</dbReference>
<dbReference type="GO" id="GO:0012505">
    <property type="term" value="C:endomembrane system"/>
    <property type="evidence" value="ECO:0007669"/>
    <property type="project" value="UniProtKB-SubCell"/>
</dbReference>